<accession>A0A3Q3DY88</accession>
<sequence>MSHQAGPSAADSPALVVTTTTVHKYAMKKKEILNAEESELYELSQAAGITVDQEVFKIMVDLLKMNVAPQAVFQTLKAMCAGQRVPESCSGDSTAASHVTGIPSTKAEARAQQDESLSSGKSAKMPAGAPAGPGPRGARISAKMAAYGTQDAGGAPHAQAARSKAAPSSSANPAEKTREASGQRAQRQPSASRGQKTKSSGSSSSSSQM</sequence>
<feature type="region of interest" description="Disordered" evidence="6">
    <location>
        <begin position="86"/>
        <end position="209"/>
    </location>
</feature>
<reference evidence="7" key="2">
    <citation type="submission" date="2025-09" db="UniProtKB">
        <authorList>
            <consortium name="Ensembl"/>
        </authorList>
    </citation>
    <scope>IDENTIFICATION</scope>
</reference>
<dbReference type="Pfam" id="PF12926">
    <property type="entry name" value="MOZART2"/>
    <property type="match status" value="1"/>
</dbReference>
<keyword evidence="8" id="KW-1185">Reference proteome</keyword>
<dbReference type="OrthoDB" id="10064769at2759"/>
<name>A0A3Q3DY88_HIPCM</name>
<dbReference type="KEGG" id="hcq:109525568"/>
<dbReference type="AlphaFoldDB" id="A0A3Q3DY88"/>
<evidence type="ECO:0000256" key="5">
    <source>
        <dbReference type="ARBA" id="ARBA00023212"/>
    </source>
</evidence>
<feature type="compositionally biased region" description="Low complexity" evidence="6">
    <location>
        <begin position="199"/>
        <end position="209"/>
    </location>
</feature>
<comment type="subcellular location">
    <subcellularLocation>
        <location evidence="2">Cytoplasm</location>
        <location evidence="2">Cytoskeleton</location>
        <location evidence="2">Microtubule organizing center</location>
        <location evidence="2">Centrosome</location>
    </subcellularLocation>
    <subcellularLocation>
        <location evidence="1">Cytoplasm</location>
        <location evidence="1">Cytoskeleton</location>
        <location evidence="1">Spindle</location>
    </subcellularLocation>
</comment>
<evidence type="ECO:0000313" key="8">
    <source>
        <dbReference type="Proteomes" id="UP000264820"/>
    </source>
</evidence>
<protein>
    <submittedName>
        <fullName evidence="7">Mitotic spindle organizing protein 2B</fullName>
    </submittedName>
</protein>
<evidence type="ECO:0000256" key="4">
    <source>
        <dbReference type="ARBA" id="ARBA00022490"/>
    </source>
</evidence>
<comment type="similarity">
    <text evidence="3">Belongs to the MOZART2 family.</text>
</comment>
<evidence type="ECO:0000256" key="1">
    <source>
        <dbReference type="ARBA" id="ARBA00004186"/>
    </source>
</evidence>
<evidence type="ECO:0000313" key="7">
    <source>
        <dbReference type="Ensembl" id="ENSHCOP00000023666.1"/>
    </source>
</evidence>
<dbReference type="PANTHER" id="PTHR28578:SF2">
    <property type="entry name" value="MITOTIC-SPINDLE ORGANIZING PROTEIN 2"/>
    <property type="match status" value="1"/>
</dbReference>
<organism evidence="7 8">
    <name type="scientific">Hippocampus comes</name>
    <name type="common">Tiger tail seahorse</name>
    <dbReference type="NCBI Taxonomy" id="109280"/>
    <lineage>
        <taxon>Eukaryota</taxon>
        <taxon>Metazoa</taxon>
        <taxon>Chordata</taxon>
        <taxon>Craniata</taxon>
        <taxon>Vertebrata</taxon>
        <taxon>Euteleostomi</taxon>
        <taxon>Actinopterygii</taxon>
        <taxon>Neopterygii</taxon>
        <taxon>Teleostei</taxon>
        <taxon>Neoteleostei</taxon>
        <taxon>Acanthomorphata</taxon>
        <taxon>Syngnathiaria</taxon>
        <taxon>Syngnathiformes</taxon>
        <taxon>Syngnathoidei</taxon>
        <taxon>Syngnathidae</taxon>
        <taxon>Hippocampus</taxon>
    </lineage>
</organism>
<proteinExistence type="inferred from homology"/>
<dbReference type="RefSeq" id="XP_019741706.1">
    <property type="nucleotide sequence ID" value="XM_019886147.1"/>
</dbReference>
<dbReference type="InterPro" id="IPR024332">
    <property type="entry name" value="MOZART2"/>
</dbReference>
<dbReference type="Proteomes" id="UP000264820">
    <property type="component" value="Unplaced"/>
</dbReference>
<dbReference type="GO" id="GO:0005813">
    <property type="term" value="C:centrosome"/>
    <property type="evidence" value="ECO:0007669"/>
    <property type="project" value="UniProtKB-SubCell"/>
</dbReference>
<dbReference type="RefSeq" id="XP_019741708.1">
    <property type="nucleotide sequence ID" value="XM_019886149.1"/>
</dbReference>
<dbReference type="RefSeq" id="XP_019741707.1">
    <property type="nucleotide sequence ID" value="XM_019886148.1"/>
</dbReference>
<dbReference type="OMA" id="MCAGQRA"/>
<dbReference type="GeneTree" id="ENSGT00390000014845"/>
<evidence type="ECO:0000256" key="3">
    <source>
        <dbReference type="ARBA" id="ARBA00007286"/>
    </source>
</evidence>
<dbReference type="CTD" id="80097"/>
<dbReference type="GO" id="GO:0005819">
    <property type="term" value="C:spindle"/>
    <property type="evidence" value="ECO:0007669"/>
    <property type="project" value="UniProtKB-SubCell"/>
</dbReference>
<dbReference type="Ensembl" id="ENSHCOT00000025974.1">
    <property type="protein sequence ID" value="ENSHCOP00000023666.1"/>
    <property type="gene ID" value="ENSHCOG00000012386.1"/>
</dbReference>
<keyword evidence="5" id="KW-0206">Cytoskeleton</keyword>
<feature type="compositionally biased region" description="Polar residues" evidence="6">
    <location>
        <begin position="183"/>
        <end position="198"/>
    </location>
</feature>
<evidence type="ECO:0000256" key="2">
    <source>
        <dbReference type="ARBA" id="ARBA00004300"/>
    </source>
</evidence>
<reference evidence="7" key="1">
    <citation type="submission" date="2025-08" db="UniProtKB">
        <authorList>
            <consortium name="Ensembl"/>
        </authorList>
    </citation>
    <scope>IDENTIFICATION</scope>
</reference>
<evidence type="ECO:0000256" key="6">
    <source>
        <dbReference type="SAM" id="MobiDB-lite"/>
    </source>
</evidence>
<dbReference type="GeneID" id="109525568"/>
<feature type="compositionally biased region" description="Low complexity" evidence="6">
    <location>
        <begin position="155"/>
        <end position="174"/>
    </location>
</feature>
<keyword evidence="4" id="KW-0963">Cytoplasm</keyword>
<dbReference type="STRING" id="109280.ENSHCOP00000023666"/>
<dbReference type="PANTHER" id="PTHR28578">
    <property type="entry name" value="MITOTIC-SPINDLE ORGANIZING PROTEIN 2A-RELATED"/>
    <property type="match status" value="1"/>
</dbReference>